<reference evidence="1 2" key="1">
    <citation type="journal article" date="2016" name="Genome Biol. Evol.">
        <title>Gene Family Evolution Reflects Adaptation to Soil Environmental Stressors in the Genome of the Collembolan Orchesella cincta.</title>
        <authorList>
            <person name="Faddeeva-Vakhrusheva A."/>
            <person name="Derks M.F."/>
            <person name="Anvar S.Y."/>
            <person name="Agamennone V."/>
            <person name="Suring W."/>
            <person name="Smit S."/>
            <person name="van Straalen N.M."/>
            <person name="Roelofs D."/>
        </authorList>
    </citation>
    <scope>NUCLEOTIDE SEQUENCE [LARGE SCALE GENOMIC DNA]</scope>
    <source>
        <tissue evidence="1">Mixed pool</tissue>
    </source>
</reference>
<gene>
    <name evidence="1" type="ORF">Ocin01_00955</name>
</gene>
<proteinExistence type="predicted"/>
<protein>
    <submittedName>
        <fullName evidence="1">Uncharacterized protein</fullName>
    </submittedName>
</protein>
<sequence length="135" mass="15780">MWRWPPSDQLMEQMLNSMGYQIPARKQVIELTKMKQSLQLKLKLLLKKRGRLIEKLDEFEDSAARYELLDQDEILPPIPENSSLNLDLMHAIFKNMQFIGSSRDDEGVDLVVALPKPDPITYVLPIQYHDKRMLS</sequence>
<name>A0A1D2NKI3_ORCCI</name>
<organism evidence="1 2">
    <name type="scientific">Orchesella cincta</name>
    <name type="common">Springtail</name>
    <name type="synonym">Podura cincta</name>
    <dbReference type="NCBI Taxonomy" id="48709"/>
    <lineage>
        <taxon>Eukaryota</taxon>
        <taxon>Metazoa</taxon>
        <taxon>Ecdysozoa</taxon>
        <taxon>Arthropoda</taxon>
        <taxon>Hexapoda</taxon>
        <taxon>Collembola</taxon>
        <taxon>Entomobryomorpha</taxon>
        <taxon>Entomobryoidea</taxon>
        <taxon>Orchesellidae</taxon>
        <taxon>Orchesellinae</taxon>
        <taxon>Orchesella</taxon>
    </lineage>
</organism>
<evidence type="ECO:0000313" key="1">
    <source>
        <dbReference type="EMBL" id="ODN05764.1"/>
    </source>
</evidence>
<dbReference type="AlphaFoldDB" id="A0A1D2NKI3"/>
<dbReference type="Proteomes" id="UP000094527">
    <property type="component" value="Unassembled WGS sequence"/>
</dbReference>
<keyword evidence="2" id="KW-1185">Reference proteome</keyword>
<dbReference type="EMBL" id="LJIJ01000017">
    <property type="protein sequence ID" value="ODN05764.1"/>
    <property type="molecule type" value="Genomic_DNA"/>
</dbReference>
<accession>A0A1D2NKI3</accession>
<evidence type="ECO:0000313" key="2">
    <source>
        <dbReference type="Proteomes" id="UP000094527"/>
    </source>
</evidence>
<comment type="caution">
    <text evidence="1">The sequence shown here is derived from an EMBL/GenBank/DDBJ whole genome shotgun (WGS) entry which is preliminary data.</text>
</comment>